<organism evidence="3 4">
    <name type="scientific">Fasciola hepatica</name>
    <name type="common">Liver fluke</name>
    <dbReference type="NCBI Taxonomy" id="6192"/>
    <lineage>
        <taxon>Eukaryota</taxon>
        <taxon>Metazoa</taxon>
        <taxon>Spiralia</taxon>
        <taxon>Lophotrochozoa</taxon>
        <taxon>Platyhelminthes</taxon>
        <taxon>Trematoda</taxon>
        <taxon>Digenea</taxon>
        <taxon>Plagiorchiida</taxon>
        <taxon>Echinostomata</taxon>
        <taxon>Echinostomatoidea</taxon>
        <taxon>Fasciolidae</taxon>
        <taxon>Fasciola</taxon>
    </lineage>
</organism>
<feature type="compositionally biased region" description="Basic and acidic residues" evidence="1">
    <location>
        <begin position="259"/>
        <end position="270"/>
    </location>
</feature>
<dbReference type="EMBL" id="JXXN02000426">
    <property type="protein sequence ID" value="THD27432.1"/>
    <property type="molecule type" value="Genomic_DNA"/>
</dbReference>
<feature type="transmembrane region" description="Helical" evidence="2">
    <location>
        <begin position="28"/>
        <end position="50"/>
    </location>
</feature>
<dbReference type="AlphaFoldDB" id="A0A4E0S2C0"/>
<keyword evidence="2" id="KW-1133">Transmembrane helix</keyword>
<keyword evidence="2" id="KW-0472">Membrane</keyword>
<accession>A0A4E0S2C0</accession>
<keyword evidence="2" id="KW-0812">Transmembrane</keyword>
<keyword evidence="4" id="KW-1185">Reference proteome</keyword>
<evidence type="ECO:0000256" key="1">
    <source>
        <dbReference type="SAM" id="MobiDB-lite"/>
    </source>
</evidence>
<protein>
    <submittedName>
        <fullName evidence="3">Uncharacterized protein</fullName>
    </submittedName>
</protein>
<feature type="region of interest" description="Disordered" evidence="1">
    <location>
        <begin position="259"/>
        <end position="278"/>
    </location>
</feature>
<name>A0A4E0S2C0_FASHE</name>
<comment type="caution">
    <text evidence="3">The sequence shown here is derived from an EMBL/GenBank/DDBJ whole genome shotgun (WGS) entry which is preliminary data.</text>
</comment>
<evidence type="ECO:0000313" key="4">
    <source>
        <dbReference type="Proteomes" id="UP000230066"/>
    </source>
</evidence>
<sequence length="437" mass="49291">MQVAEQNRGLSSFCPSVLKTFGILKGPLIIVQAALVTLVFLTVSSIVLHYDKNWFNGTAFWSASGNTNGDKQAHGIYRPTSVPFKTAKSGSTFASYNGCSSCKMTEFDANQCKDPARAMCLDIRLKSVREETYRRPLVYAPKLLIIPGENVFIDSLLDDRVSIQSANLQAPGRQYTFRWNRPSGLTYAVKLSDVHVLPEYEDVSHESDNEMILRAEPGTYAHKLQASLLEVIQSFCRHPIPSWYHISMKMFRERNTVGRKKSCDGQEQRKGHCSPGSGGKEYFYQRSLNEQCGRNRAAPLPEETNAFYCTRDTPLITELFGETVDESEVELEETLCVENRRKCMACIKQAERELRKTDAHMKRVYADMRNKQVTEDHGSNRDSAVHPEAESRCCSLACYNTPACLIFHSPVCHSDQTKFTNQSRADICLKGELSIFG</sequence>
<evidence type="ECO:0000256" key="2">
    <source>
        <dbReference type="SAM" id="Phobius"/>
    </source>
</evidence>
<evidence type="ECO:0000313" key="3">
    <source>
        <dbReference type="EMBL" id="THD27432.1"/>
    </source>
</evidence>
<dbReference type="Proteomes" id="UP000230066">
    <property type="component" value="Unassembled WGS sequence"/>
</dbReference>
<gene>
    <name evidence="3" type="ORF">D915_001773</name>
</gene>
<reference evidence="3" key="1">
    <citation type="submission" date="2019-03" db="EMBL/GenBank/DDBJ databases">
        <title>Improved annotation for the trematode Fasciola hepatica.</title>
        <authorList>
            <person name="Choi Y.-J."/>
            <person name="Martin J."/>
            <person name="Mitreva M."/>
        </authorList>
    </citation>
    <scope>NUCLEOTIDE SEQUENCE [LARGE SCALE GENOMIC DNA]</scope>
</reference>
<proteinExistence type="predicted"/>